<protein>
    <submittedName>
        <fullName evidence="6">Penicillin-binding protein activator</fullName>
    </submittedName>
</protein>
<name>A0A347UJU5_9RHOB</name>
<organism evidence="6 7">
    <name type="scientific">Profundibacter amoris</name>
    <dbReference type="NCBI Taxonomy" id="2171755"/>
    <lineage>
        <taxon>Bacteria</taxon>
        <taxon>Pseudomonadati</taxon>
        <taxon>Pseudomonadota</taxon>
        <taxon>Alphaproteobacteria</taxon>
        <taxon>Rhodobacterales</taxon>
        <taxon>Paracoccaceae</taxon>
        <taxon>Profundibacter</taxon>
    </lineage>
</organism>
<dbReference type="Pfam" id="PF13458">
    <property type="entry name" value="Peripla_BP_6"/>
    <property type="match status" value="1"/>
</dbReference>
<evidence type="ECO:0000313" key="6">
    <source>
        <dbReference type="EMBL" id="AXX99123.1"/>
    </source>
</evidence>
<evidence type="ECO:0000256" key="2">
    <source>
        <dbReference type="ARBA" id="ARBA00022729"/>
    </source>
</evidence>
<reference evidence="6 7" key="1">
    <citation type="submission" date="2018-09" db="EMBL/GenBank/DDBJ databases">
        <title>Profundibacter amoris BAR1 gen. nov., sp. nov., a new member of the Roseobacter clade isolated at Lokis Castle Vent Field on the Arctic Mid-Oceanic Ridge.</title>
        <authorList>
            <person name="Le Moine Bauer S."/>
            <person name="Sjoeberg A.G."/>
            <person name="L'Haridon S."/>
            <person name="Stokke R."/>
            <person name="Roalkvam I."/>
            <person name="Steen I.H."/>
            <person name="Dahle H."/>
        </authorList>
    </citation>
    <scope>NUCLEOTIDE SEQUENCE [LARGE SCALE GENOMIC DNA]</scope>
    <source>
        <strain evidence="6 7">BAR1</strain>
    </source>
</reference>
<dbReference type="AlphaFoldDB" id="A0A347UJU5"/>
<feature type="chain" id="PRO_5016963897" evidence="4">
    <location>
        <begin position="33"/>
        <end position="391"/>
    </location>
</feature>
<dbReference type="OrthoDB" id="7210494at2"/>
<accession>A0A347UJU5</accession>
<gene>
    <name evidence="6" type="ORF">BAR1_14995</name>
</gene>
<dbReference type="SUPFAM" id="SSF53822">
    <property type="entry name" value="Periplasmic binding protein-like I"/>
    <property type="match status" value="1"/>
</dbReference>
<evidence type="ECO:0000256" key="3">
    <source>
        <dbReference type="ARBA" id="ARBA00022970"/>
    </source>
</evidence>
<evidence type="ECO:0000256" key="1">
    <source>
        <dbReference type="ARBA" id="ARBA00010062"/>
    </source>
</evidence>
<dbReference type="GO" id="GO:0006865">
    <property type="term" value="P:amino acid transport"/>
    <property type="evidence" value="ECO:0007669"/>
    <property type="project" value="UniProtKB-KW"/>
</dbReference>
<keyword evidence="3" id="KW-0029">Amino-acid transport</keyword>
<proteinExistence type="inferred from homology"/>
<evidence type="ECO:0000313" key="7">
    <source>
        <dbReference type="Proteomes" id="UP000261704"/>
    </source>
</evidence>
<dbReference type="EMBL" id="CP032125">
    <property type="protein sequence ID" value="AXX99123.1"/>
    <property type="molecule type" value="Genomic_DNA"/>
</dbReference>
<dbReference type="InterPro" id="IPR028081">
    <property type="entry name" value="Leu-bd"/>
</dbReference>
<dbReference type="InterPro" id="IPR051010">
    <property type="entry name" value="BCAA_transport"/>
</dbReference>
<dbReference type="InterPro" id="IPR028082">
    <property type="entry name" value="Peripla_BP_I"/>
</dbReference>
<keyword evidence="3" id="KW-0813">Transport</keyword>
<dbReference type="PANTHER" id="PTHR30483:SF6">
    <property type="entry name" value="PERIPLASMIC BINDING PROTEIN OF ABC TRANSPORTER FOR NATURAL AMINO ACIDS"/>
    <property type="match status" value="1"/>
</dbReference>
<dbReference type="CDD" id="cd06339">
    <property type="entry name" value="PBP1_YraM_LppC_lipoprotein-like"/>
    <property type="match status" value="1"/>
</dbReference>
<evidence type="ECO:0000256" key="4">
    <source>
        <dbReference type="SAM" id="SignalP"/>
    </source>
</evidence>
<dbReference type="KEGG" id="pamo:BAR1_14995"/>
<sequence length="391" mass="40089">MFLLLSNFQKFAGRIVAALSILWLAACQPVSLSDSGPSINTKAAVPVALLVPGGSANPSDNLNAKNLENAARLAIADLQGVKIDLRVYNTAGNPSQAATVAVQAVNEGAKIIVGPLYAKSANAVGNAVASRNVNVLAFSNNAQIAGGNVFILGPTFENTANRLVAYAKRQGRSKIAIVHARTQAGEIGRAAISNAISRAGATPAGVASYEFSQDGIINAVPQIAQTIKSGGAQAVFFTASTDAALPLLTQMLPENGVNNNVIKYIGLTRWDIPPATLALPGVQGAWFAMPHPGMTAKFRERYSAAFGSNPLPIAGLSYDGIAAIGALVKAGKSNALTTSALTQGAGFVGANGIFRLRNDGTNERGLAVAQIQNNQVVIVDAAPSSFGGAGF</sequence>
<dbReference type="Gene3D" id="3.40.50.2300">
    <property type="match status" value="2"/>
</dbReference>
<dbReference type="RefSeq" id="WP_118943776.1">
    <property type="nucleotide sequence ID" value="NZ_CP032125.1"/>
</dbReference>
<keyword evidence="7" id="KW-1185">Reference proteome</keyword>
<feature type="signal peptide" evidence="4">
    <location>
        <begin position="1"/>
        <end position="32"/>
    </location>
</feature>
<comment type="similarity">
    <text evidence="1">Belongs to the leucine-binding protein family.</text>
</comment>
<feature type="domain" description="Leucine-binding protein" evidence="5">
    <location>
        <begin position="63"/>
        <end position="373"/>
    </location>
</feature>
<dbReference type="Proteomes" id="UP000261704">
    <property type="component" value="Chromosome"/>
</dbReference>
<dbReference type="PANTHER" id="PTHR30483">
    <property type="entry name" value="LEUCINE-SPECIFIC-BINDING PROTEIN"/>
    <property type="match status" value="1"/>
</dbReference>
<evidence type="ECO:0000259" key="5">
    <source>
        <dbReference type="Pfam" id="PF13458"/>
    </source>
</evidence>
<keyword evidence="2 4" id="KW-0732">Signal</keyword>